<dbReference type="AlphaFoldDB" id="A6EYJ8"/>
<dbReference type="eggNOG" id="ENOG5033SM2">
    <property type="taxonomic scope" value="Bacteria"/>
</dbReference>
<keyword evidence="3" id="KW-1185">Reference proteome</keyword>
<evidence type="ECO:0000256" key="1">
    <source>
        <dbReference type="SAM" id="MobiDB-lite"/>
    </source>
</evidence>
<dbReference type="Proteomes" id="UP000005856">
    <property type="component" value="Unassembled WGS sequence"/>
</dbReference>
<gene>
    <name evidence="2" type="ORF">MDG893_04057</name>
</gene>
<proteinExistence type="predicted"/>
<sequence length="741" mass="81631">MRRALHKDRRPENKKPAKLRRAAGFCQRQSLQRGQIRRLLTFLHFLHGQLHAPPVVHIQNLDQNFLTFAQLVSHILDTTLGDLGNVHQTILARQDVNKGAKVHNALNATAVDSANFDFRSDFHHPLHRSIGRILIVSVDLHVAIIIQIDGSAGLVTDRANGGTALADNVTDLLRVDLDGGDAWRAAGKLFTRRRDNLRHLTQDVQTCCIGLVQSNFHDLVSDALNLNVHLQRSDTVRGTRNFKVHITEVILITQDVGQNRELVAFLDQTHGDTGHRRLDGHARVHQRQAGTTDRRHGAGTVGFGDFGHRTDGVREFFHGGHNRCHTTLGQTAVANFTTARRTHTASFTNGVRREVVVEQERVFTLTFQGIDDLHITRSTERGGHDGLGLATGKQGGAVGAGQNANFHFNGANGLVVTAIDTRLAIDNLLANDGLLNLGEILLHFVFRRLTFFLSGQFFNGRGLDLAQAGIALHLVTDTIGLLDIGRKVSLYSVQKLSVLCFWLPLPTRLANFSGKFLDRGNRCLHFLVPEEHGAQHLVFCQALGFGFNHQNRVFSTGNHHVQQGGFQFFKGRVQEVATLVGVCNAGCTYRTIERDTGDGQGGGSGQHGGNIRILVLAGGHDRSDDLGFVHESLGKQRTNRTVNQTGRQGFFLGRTAFTLEETTRDFAHSVGLLEVVNGQREKRLARLGFLGGNHRTQYRNVVYGNQHRTGSLAGDATSFDGDGLAAEFERFFNGIKIHGNS</sequence>
<feature type="region of interest" description="Disordered" evidence="1">
    <location>
        <begin position="274"/>
        <end position="303"/>
    </location>
</feature>
<evidence type="ECO:0008006" key="4">
    <source>
        <dbReference type="Google" id="ProtNLM"/>
    </source>
</evidence>
<organism evidence="2 3">
    <name type="scientific">Marinobacter algicola DG893</name>
    <dbReference type="NCBI Taxonomy" id="443152"/>
    <lineage>
        <taxon>Bacteria</taxon>
        <taxon>Pseudomonadati</taxon>
        <taxon>Pseudomonadota</taxon>
        <taxon>Gammaproteobacteria</taxon>
        <taxon>Pseudomonadales</taxon>
        <taxon>Marinobacteraceae</taxon>
        <taxon>Marinobacter</taxon>
    </lineage>
</organism>
<protein>
    <recommendedName>
        <fullName evidence="4">NAD-specific glutamate dehydrogenase</fullName>
    </recommendedName>
</protein>
<dbReference type="EMBL" id="ABCP01000007">
    <property type="protein sequence ID" value="EDM48331.1"/>
    <property type="molecule type" value="Genomic_DNA"/>
</dbReference>
<evidence type="ECO:0000313" key="3">
    <source>
        <dbReference type="Proteomes" id="UP000005856"/>
    </source>
</evidence>
<accession>A6EYJ8</accession>
<reference evidence="2 3" key="1">
    <citation type="submission" date="2007-06" db="EMBL/GenBank/DDBJ databases">
        <authorList>
            <person name="Green D."/>
            <person name="Ferriera S."/>
            <person name="Johnson J."/>
            <person name="Kravitz S."/>
            <person name="Beeson K."/>
            <person name="Sutton G."/>
            <person name="Rogers Y.-H."/>
            <person name="Friedman R."/>
            <person name="Frazier M."/>
            <person name="Venter J.C."/>
        </authorList>
    </citation>
    <scope>NUCLEOTIDE SEQUENCE [LARGE SCALE GENOMIC DNA]</scope>
    <source>
        <strain evidence="2 3">DG893</strain>
    </source>
</reference>
<comment type="caution">
    <text evidence="2">The sequence shown here is derived from an EMBL/GenBank/DDBJ whole genome shotgun (WGS) entry which is preliminary data.</text>
</comment>
<name>A6EYJ8_9GAMM</name>
<evidence type="ECO:0000313" key="2">
    <source>
        <dbReference type="EMBL" id="EDM48331.1"/>
    </source>
</evidence>
<dbReference type="STRING" id="443152.MDG893_04057"/>